<evidence type="ECO:0000313" key="4">
    <source>
        <dbReference type="Proteomes" id="UP000652761"/>
    </source>
</evidence>
<feature type="domain" description="Chalcone/stilbene synthase N-terminal" evidence="2">
    <location>
        <begin position="55"/>
        <end position="85"/>
    </location>
</feature>
<feature type="region of interest" description="Disordered" evidence="1">
    <location>
        <begin position="1"/>
        <end position="48"/>
    </location>
</feature>
<accession>A0A843X4X5</accession>
<evidence type="ECO:0000313" key="3">
    <source>
        <dbReference type="EMBL" id="MQM15258.1"/>
    </source>
</evidence>
<evidence type="ECO:0000256" key="1">
    <source>
        <dbReference type="SAM" id="MobiDB-lite"/>
    </source>
</evidence>
<name>A0A843X4X5_COLES</name>
<protein>
    <recommendedName>
        <fullName evidence="2">Chalcone/stilbene synthase N-terminal domain-containing protein</fullName>
    </recommendedName>
</protein>
<keyword evidence="4" id="KW-1185">Reference proteome</keyword>
<evidence type="ECO:0000259" key="2">
    <source>
        <dbReference type="Pfam" id="PF00195"/>
    </source>
</evidence>
<gene>
    <name evidence="3" type="ORF">Taro_048200</name>
</gene>
<proteinExistence type="predicted"/>
<feature type="compositionally biased region" description="Pro residues" evidence="1">
    <location>
        <begin position="39"/>
        <end position="48"/>
    </location>
</feature>
<dbReference type="InterPro" id="IPR001099">
    <property type="entry name" value="Chalcone/stilbene_synt_N"/>
</dbReference>
<dbReference type="SUPFAM" id="SSF53901">
    <property type="entry name" value="Thiolase-like"/>
    <property type="match status" value="1"/>
</dbReference>
<dbReference type="InterPro" id="IPR016039">
    <property type="entry name" value="Thiolase-like"/>
</dbReference>
<dbReference type="GO" id="GO:0016746">
    <property type="term" value="F:acyltransferase activity"/>
    <property type="evidence" value="ECO:0007669"/>
    <property type="project" value="InterPro"/>
</dbReference>
<sequence>MRATMSSPSSTAGGNAMSSAASLGHVAPSSPSLFSSPSSPRPPPPPPVLALSMWRYQQACFASGTVLQLAKDLVENNCGACVLIVYP</sequence>
<dbReference type="Proteomes" id="UP000652761">
    <property type="component" value="Unassembled WGS sequence"/>
</dbReference>
<reference evidence="3" key="1">
    <citation type="submission" date="2017-07" db="EMBL/GenBank/DDBJ databases">
        <title>Taro Niue Genome Assembly and Annotation.</title>
        <authorList>
            <person name="Atibalentja N."/>
            <person name="Keating K."/>
            <person name="Fields C.J."/>
        </authorList>
    </citation>
    <scope>NUCLEOTIDE SEQUENCE</scope>
    <source>
        <strain evidence="3">Niue_2</strain>
        <tissue evidence="3">Leaf</tissue>
    </source>
</reference>
<dbReference type="EMBL" id="NMUH01006438">
    <property type="protein sequence ID" value="MQM15258.1"/>
    <property type="molecule type" value="Genomic_DNA"/>
</dbReference>
<comment type="caution">
    <text evidence="3">The sequence shown here is derived from an EMBL/GenBank/DDBJ whole genome shotgun (WGS) entry which is preliminary data.</text>
</comment>
<organism evidence="3 4">
    <name type="scientific">Colocasia esculenta</name>
    <name type="common">Wild taro</name>
    <name type="synonym">Arum esculentum</name>
    <dbReference type="NCBI Taxonomy" id="4460"/>
    <lineage>
        <taxon>Eukaryota</taxon>
        <taxon>Viridiplantae</taxon>
        <taxon>Streptophyta</taxon>
        <taxon>Embryophyta</taxon>
        <taxon>Tracheophyta</taxon>
        <taxon>Spermatophyta</taxon>
        <taxon>Magnoliopsida</taxon>
        <taxon>Liliopsida</taxon>
        <taxon>Araceae</taxon>
        <taxon>Aroideae</taxon>
        <taxon>Colocasieae</taxon>
        <taxon>Colocasia</taxon>
    </lineage>
</organism>
<feature type="compositionally biased region" description="Polar residues" evidence="1">
    <location>
        <begin position="1"/>
        <end position="21"/>
    </location>
</feature>
<dbReference type="AlphaFoldDB" id="A0A843X4X5"/>
<dbReference type="Pfam" id="PF00195">
    <property type="entry name" value="Chal_sti_synt_N"/>
    <property type="match status" value="1"/>
</dbReference>
<feature type="compositionally biased region" description="Low complexity" evidence="1">
    <location>
        <begin position="28"/>
        <end position="38"/>
    </location>
</feature>